<name>A0A0L6JQ40_9FIRM</name>
<keyword evidence="2" id="KW-1185">Reference proteome</keyword>
<proteinExistence type="predicted"/>
<protein>
    <submittedName>
        <fullName evidence="1">Uncharacterized protein</fullName>
    </submittedName>
</protein>
<evidence type="ECO:0000313" key="2">
    <source>
        <dbReference type="Proteomes" id="UP000036923"/>
    </source>
</evidence>
<dbReference type="Proteomes" id="UP000036923">
    <property type="component" value="Unassembled WGS sequence"/>
</dbReference>
<reference evidence="2" key="1">
    <citation type="submission" date="2015-07" db="EMBL/GenBank/DDBJ databases">
        <title>Near-Complete Genome Sequence of the Cellulolytic Bacterium Bacteroides (Pseudobacteroides) cellulosolvens ATCC 35603.</title>
        <authorList>
            <person name="Dassa B."/>
            <person name="Utturkar S.M."/>
            <person name="Klingeman D.M."/>
            <person name="Hurt R.A."/>
            <person name="Keller M."/>
            <person name="Xu J."/>
            <person name="Reddy Y.H.K."/>
            <person name="Borovok I."/>
            <person name="Grinberg I.R."/>
            <person name="Lamed R."/>
            <person name="Zhivin O."/>
            <person name="Bayer E.A."/>
            <person name="Brown S.D."/>
        </authorList>
    </citation>
    <scope>NUCLEOTIDE SEQUENCE [LARGE SCALE GENOMIC DNA]</scope>
    <source>
        <strain evidence="2">DSM 2933</strain>
    </source>
</reference>
<dbReference type="AlphaFoldDB" id="A0A0L6JQ40"/>
<comment type="caution">
    <text evidence="1">The sequence shown here is derived from an EMBL/GenBank/DDBJ whole genome shotgun (WGS) entry which is preliminary data.</text>
</comment>
<dbReference type="EMBL" id="LGTC01000001">
    <property type="protein sequence ID" value="KNY27903.1"/>
    <property type="molecule type" value="Genomic_DNA"/>
</dbReference>
<sequence length="45" mass="5257">MNIYVLSVVSPCYKMDTEKEKATLVEDRKIKDVLYIKTKGGKEYE</sequence>
<dbReference type="STRING" id="398512.Bccel_3174"/>
<gene>
    <name evidence="1" type="ORF">Bccel_3174</name>
</gene>
<organism evidence="1 2">
    <name type="scientific">Pseudobacteroides cellulosolvens ATCC 35603 = DSM 2933</name>
    <dbReference type="NCBI Taxonomy" id="398512"/>
    <lineage>
        <taxon>Bacteria</taxon>
        <taxon>Bacillati</taxon>
        <taxon>Bacillota</taxon>
        <taxon>Clostridia</taxon>
        <taxon>Eubacteriales</taxon>
        <taxon>Oscillospiraceae</taxon>
        <taxon>Pseudobacteroides</taxon>
    </lineage>
</organism>
<evidence type="ECO:0000313" key="1">
    <source>
        <dbReference type="EMBL" id="KNY27903.1"/>
    </source>
</evidence>
<accession>A0A0L6JQ40</accession>